<evidence type="ECO:0000256" key="6">
    <source>
        <dbReference type="RuleBase" id="RU004075"/>
    </source>
</evidence>
<dbReference type="GO" id="GO:0019265">
    <property type="term" value="P:glycine biosynthetic process, by transamination of glyoxylate"/>
    <property type="evidence" value="ECO:0007669"/>
    <property type="project" value="TreeGrafter"/>
</dbReference>
<comment type="caution">
    <text evidence="9">The sequence shown here is derived from an EMBL/GenBank/DDBJ whole genome shotgun (WGS) entry which is preliminary data.</text>
</comment>
<keyword evidence="9" id="KW-0808">Transferase</keyword>
<keyword evidence="9" id="KW-0032">Aminotransferase</keyword>
<dbReference type="InterPro" id="IPR020578">
    <property type="entry name" value="Aminotrans_V_PyrdxlP_BS"/>
</dbReference>
<evidence type="ECO:0000256" key="7">
    <source>
        <dbReference type="RuleBase" id="RU004504"/>
    </source>
</evidence>
<evidence type="ECO:0000313" key="10">
    <source>
        <dbReference type="Proteomes" id="UP000565262"/>
    </source>
</evidence>
<keyword evidence="3 5" id="KW-0663">Pyridoxal phosphate</keyword>
<comment type="similarity">
    <text evidence="2 6">Belongs to the class-V pyridoxal-phosphate-dependent aminotransferase family.</text>
</comment>
<evidence type="ECO:0000256" key="4">
    <source>
        <dbReference type="PIRSR" id="PIRSR000524-1"/>
    </source>
</evidence>
<feature type="domain" description="Aminotransferase class V" evidence="8">
    <location>
        <begin position="33"/>
        <end position="276"/>
    </location>
</feature>
<dbReference type="SUPFAM" id="SSF53383">
    <property type="entry name" value="PLP-dependent transferases"/>
    <property type="match status" value="1"/>
</dbReference>
<dbReference type="PROSITE" id="PS00595">
    <property type="entry name" value="AA_TRANSFER_CLASS_5"/>
    <property type="match status" value="1"/>
</dbReference>
<protein>
    <submittedName>
        <fullName evidence="9">Alanine--glyoxylate aminotransferase family protein</fullName>
    </submittedName>
</protein>
<dbReference type="PANTHER" id="PTHR21152:SF40">
    <property type="entry name" value="ALANINE--GLYOXYLATE AMINOTRANSFERASE"/>
    <property type="match status" value="1"/>
</dbReference>
<dbReference type="GO" id="GO:0004760">
    <property type="term" value="F:L-serine-pyruvate transaminase activity"/>
    <property type="evidence" value="ECO:0007669"/>
    <property type="project" value="TreeGrafter"/>
</dbReference>
<evidence type="ECO:0000256" key="1">
    <source>
        <dbReference type="ARBA" id="ARBA00001933"/>
    </source>
</evidence>
<reference evidence="9 10" key="1">
    <citation type="submission" date="2020-08" db="EMBL/GenBank/DDBJ databases">
        <title>Oceanospirillum sp. nov. isolated from marine sediment.</title>
        <authorList>
            <person name="Ji X."/>
        </authorList>
    </citation>
    <scope>NUCLEOTIDE SEQUENCE [LARGE SCALE GENOMIC DNA]</scope>
    <source>
        <strain evidence="9 10">D5</strain>
    </source>
</reference>
<dbReference type="EMBL" id="JACJFM010000039">
    <property type="protein sequence ID" value="MBB1488955.1"/>
    <property type="molecule type" value="Genomic_DNA"/>
</dbReference>
<feature type="binding site" evidence="4">
    <location>
        <position position="327"/>
    </location>
    <ligand>
        <name>substrate</name>
    </ligand>
</feature>
<dbReference type="PANTHER" id="PTHR21152">
    <property type="entry name" value="AMINOTRANSFERASE CLASS V"/>
    <property type="match status" value="1"/>
</dbReference>
<dbReference type="InterPro" id="IPR000192">
    <property type="entry name" value="Aminotrans_V_dom"/>
</dbReference>
<dbReference type="AlphaFoldDB" id="A0A839IUC2"/>
<evidence type="ECO:0000256" key="3">
    <source>
        <dbReference type="ARBA" id="ARBA00022898"/>
    </source>
</evidence>
<dbReference type="InterPro" id="IPR015421">
    <property type="entry name" value="PyrdxlP-dep_Trfase_major"/>
</dbReference>
<name>A0A839IUC2_9GAMM</name>
<dbReference type="InterPro" id="IPR015424">
    <property type="entry name" value="PyrdxlP-dep_Trfase"/>
</dbReference>
<sequence length="354" mass="39433">MSRYLFTPGPVPMQQDICDIGGEQTPYFRNDWFSQVVKECETNLLDCVNAPEGSRAIFLTASGTGAMEASVINLLKADQKTLVVNGGSFGQRFADLCDIHHKPYQSLHVADSDLSDIADQCTADSFCTLLINAHETSVGRLYNLQAVGQFCRENGLLNIVDGISMFVTDPLDMTEFNIDALIISSHKALGLHAGLSMVILSPRAIEALNERCSMYFDFHSYLNDGERGQTPFTPAINILMQLQHRLRQLVDGGLAKEVERAKEIAHYFREQISPLPLGFYSQYMPNAMTTLSPLDGRSAAQVVLDMEQNYGMVLTPNGGELRDKVFRVSHMGCMDIRYTDQLLDALFDYYGAER</sequence>
<proteinExistence type="inferred from homology"/>
<dbReference type="Gene3D" id="3.90.1150.10">
    <property type="entry name" value="Aspartate Aminotransferase, domain 1"/>
    <property type="match status" value="1"/>
</dbReference>
<dbReference type="GO" id="GO:0008453">
    <property type="term" value="F:alanine-glyoxylate transaminase activity"/>
    <property type="evidence" value="ECO:0007669"/>
    <property type="project" value="TreeGrafter"/>
</dbReference>
<evidence type="ECO:0000256" key="2">
    <source>
        <dbReference type="ARBA" id="ARBA00009236"/>
    </source>
</evidence>
<dbReference type="Proteomes" id="UP000565262">
    <property type="component" value="Unassembled WGS sequence"/>
</dbReference>
<feature type="modified residue" description="N6-(pyridoxal phosphate)lysine" evidence="5">
    <location>
        <position position="187"/>
    </location>
</feature>
<dbReference type="Gene3D" id="3.40.640.10">
    <property type="entry name" value="Type I PLP-dependent aspartate aminotransferase-like (Major domain)"/>
    <property type="match status" value="1"/>
</dbReference>
<dbReference type="RefSeq" id="WP_182810727.1">
    <property type="nucleotide sequence ID" value="NZ_JACJFM010000039.1"/>
</dbReference>
<dbReference type="PIRSF" id="PIRSF000524">
    <property type="entry name" value="SPT"/>
    <property type="match status" value="1"/>
</dbReference>
<comment type="cofactor">
    <cofactor evidence="1 5 7">
        <name>pyridoxal 5'-phosphate</name>
        <dbReference type="ChEBI" id="CHEBI:597326"/>
    </cofactor>
</comment>
<keyword evidence="10" id="KW-1185">Reference proteome</keyword>
<evidence type="ECO:0000259" key="8">
    <source>
        <dbReference type="Pfam" id="PF00266"/>
    </source>
</evidence>
<dbReference type="InterPro" id="IPR024169">
    <property type="entry name" value="SP_NH2Trfase/AEP_transaminase"/>
</dbReference>
<gene>
    <name evidence="9" type="ORF">H4O21_20300</name>
</gene>
<dbReference type="InterPro" id="IPR015422">
    <property type="entry name" value="PyrdxlP-dep_Trfase_small"/>
</dbReference>
<dbReference type="Pfam" id="PF00266">
    <property type="entry name" value="Aminotran_5"/>
    <property type="match status" value="1"/>
</dbReference>
<organism evidence="9 10">
    <name type="scientific">Oceanospirillum sediminis</name>
    <dbReference type="NCBI Taxonomy" id="2760088"/>
    <lineage>
        <taxon>Bacteria</taxon>
        <taxon>Pseudomonadati</taxon>
        <taxon>Pseudomonadota</taxon>
        <taxon>Gammaproteobacteria</taxon>
        <taxon>Oceanospirillales</taxon>
        <taxon>Oceanospirillaceae</taxon>
        <taxon>Oceanospirillum</taxon>
    </lineage>
</organism>
<evidence type="ECO:0000313" key="9">
    <source>
        <dbReference type="EMBL" id="MBB1488955.1"/>
    </source>
</evidence>
<evidence type="ECO:0000256" key="5">
    <source>
        <dbReference type="PIRSR" id="PIRSR000524-50"/>
    </source>
</evidence>
<accession>A0A839IUC2</accession>